<accession>A0A2S7XQ87</accession>
<gene>
    <name evidence="1" type="ORF">CXB77_16010</name>
</gene>
<comment type="caution">
    <text evidence="1">The sequence shown here is derived from an EMBL/GenBank/DDBJ whole genome shotgun (WGS) entry which is preliminary data.</text>
</comment>
<reference evidence="1 2" key="1">
    <citation type="submission" date="2018-01" db="EMBL/GenBank/DDBJ databases">
        <title>The complete genome sequence of Chromatium okenii LaCa, a purple sulfur bacterium with a turbulent life.</title>
        <authorList>
            <person name="Luedin S.M."/>
            <person name="Liechti N."/>
            <person name="Storelli N."/>
            <person name="Danza F."/>
            <person name="Wittwer M."/>
            <person name="Pothier J.F."/>
            <person name="Tonolla M.A."/>
        </authorList>
    </citation>
    <scope>NUCLEOTIDE SEQUENCE [LARGE SCALE GENOMIC DNA]</scope>
    <source>
        <strain evidence="1 2">LaCa</strain>
    </source>
</reference>
<evidence type="ECO:0000313" key="1">
    <source>
        <dbReference type="EMBL" id="PQJ95608.1"/>
    </source>
</evidence>
<dbReference type="Proteomes" id="UP000239936">
    <property type="component" value="Unassembled WGS sequence"/>
</dbReference>
<keyword evidence="2" id="KW-1185">Reference proteome</keyword>
<dbReference type="AlphaFoldDB" id="A0A2S7XQ87"/>
<proteinExistence type="predicted"/>
<evidence type="ECO:0000313" key="2">
    <source>
        <dbReference type="Proteomes" id="UP000239936"/>
    </source>
</evidence>
<sequence length="74" mass="8346">MRCFKAPASPQFNFPALAHHRALIGSAVHAELHQTGQRQPLAQPHRQRCIIRQWHDFIQIAVIQCGDLLGQRGA</sequence>
<organism evidence="1 2">
    <name type="scientific">Chromatium okenii</name>
    <dbReference type="NCBI Taxonomy" id="61644"/>
    <lineage>
        <taxon>Bacteria</taxon>
        <taxon>Pseudomonadati</taxon>
        <taxon>Pseudomonadota</taxon>
        <taxon>Gammaproteobacteria</taxon>
        <taxon>Chromatiales</taxon>
        <taxon>Chromatiaceae</taxon>
        <taxon>Chromatium</taxon>
    </lineage>
</organism>
<name>A0A2S7XQ87_9GAMM</name>
<dbReference type="EMBL" id="PPGH01000037">
    <property type="protein sequence ID" value="PQJ95608.1"/>
    <property type="molecule type" value="Genomic_DNA"/>
</dbReference>
<protein>
    <submittedName>
        <fullName evidence="1">Uncharacterized protein</fullName>
    </submittedName>
</protein>